<protein>
    <submittedName>
        <fullName evidence="2">Uncharacterized protein</fullName>
    </submittedName>
</protein>
<evidence type="ECO:0000313" key="3">
    <source>
        <dbReference type="Proteomes" id="UP000824469"/>
    </source>
</evidence>
<feature type="region of interest" description="Disordered" evidence="1">
    <location>
        <begin position="124"/>
        <end position="158"/>
    </location>
</feature>
<name>A0AA38LL96_TAXCH</name>
<sequence>MLETMMDRMFRRQEELADLQKTASVKQDSMDSVVRGLAEKFGIGRSHHEESYGEEHEEETSNTREKDYTTEFRRQAMLLNMDLEDEDILTKYLGGLHTHLRRKVISTKPKDLNEACVQASYIDDEKKQGEAKSRAKQSTNQQKKEYGQASNKGKWKGKGKQAATTLNTCKDPKNFCKNCDINGHTDTTCWKLHLELHPKNRTKDSKKSITTVRTEGEVEIEDDSDVDERLGCIASNMDSQEEEMSRLF</sequence>
<dbReference type="EMBL" id="JAHRHJ020000002">
    <property type="protein sequence ID" value="KAH9327831.1"/>
    <property type="molecule type" value="Genomic_DNA"/>
</dbReference>
<reference evidence="2 3" key="1">
    <citation type="journal article" date="2021" name="Nat. Plants">
        <title>The Taxus genome provides insights into paclitaxel biosynthesis.</title>
        <authorList>
            <person name="Xiong X."/>
            <person name="Gou J."/>
            <person name="Liao Q."/>
            <person name="Li Y."/>
            <person name="Zhou Q."/>
            <person name="Bi G."/>
            <person name="Li C."/>
            <person name="Du R."/>
            <person name="Wang X."/>
            <person name="Sun T."/>
            <person name="Guo L."/>
            <person name="Liang H."/>
            <person name="Lu P."/>
            <person name="Wu Y."/>
            <person name="Zhang Z."/>
            <person name="Ro D.K."/>
            <person name="Shang Y."/>
            <person name="Huang S."/>
            <person name="Yan J."/>
        </authorList>
    </citation>
    <scope>NUCLEOTIDE SEQUENCE [LARGE SCALE GENOMIC DNA]</scope>
    <source>
        <strain evidence="2">Ta-2019</strain>
    </source>
</reference>
<feature type="compositionally biased region" description="Basic and acidic residues" evidence="1">
    <location>
        <begin position="46"/>
        <end position="66"/>
    </location>
</feature>
<evidence type="ECO:0000313" key="2">
    <source>
        <dbReference type="EMBL" id="KAH9327831.1"/>
    </source>
</evidence>
<evidence type="ECO:0000256" key="1">
    <source>
        <dbReference type="SAM" id="MobiDB-lite"/>
    </source>
</evidence>
<organism evidence="2 3">
    <name type="scientific">Taxus chinensis</name>
    <name type="common">Chinese yew</name>
    <name type="synonym">Taxus wallichiana var. chinensis</name>
    <dbReference type="NCBI Taxonomy" id="29808"/>
    <lineage>
        <taxon>Eukaryota</taxon>
        <taxon>Viridiplantae</taxon>
        <taxon>Streptophyta</taxon>
        <taxon>Embryophyta</taxon>
        <taxon>Tracheophyta</taxon>
        <taxon>Spermatophyta</taxon>
        <taxon>Pinopsida</taxon>
        <taxon>Pinidae</taxon>
        <taxon>Conifers II</taxon>
        <taxon>Cupressales</taxon>
        <taxon>Taxaceae</taxon>
        <taxon>Taxus</taxon>
    </lineage>
</organism>
<feature type="compositionally biased region" description="Basic and acidic residues" evidence="1">
    <location>
        <begin position="124"/>
        <end position="133"/>
    </location>
</feature>
<proteinExistence type="predicted"/>
<dbReference type="Proteomes" id="UP000824469">
    <property type="component" value="Unassembled WGS sequence"/>
</dbReference>
<dbReference type="AlphaFoldDB" id="A0AA38LL96"/>
<gene>
    <name evidence="2" type="ORF">KI387_043765</name>
</gene>
<feature type="region of interest" description="Disordered" evidence="1">
    <location>
        <begin position="44"/>
        <end position="66"/>
    </location>
</feature>
<accession>A0AA38LL96</accession>
<keyword evidence="3" id="KW-1185">Reference proteome</keyword>
<comment type="caution">
    <text evidence="2">The sequence shown here is derived from an EMBL/GenBank/DDBJ whole genome shotgun (WGS) entry which is preliminary data.</text>
</comment>